<dbReference type="WBParaSite" id="nRc.2.0.1.t29498-RA">
    <property type="protein sequence ID" value="nRc.2.0.1.t29498-RA"/>
    <property type="gene ID" value="nRc.2.0.1.g29498"/>
</dbReference>
<proteinExistence type="predicted"/>
<evidence type="ECO:0000313" key="1">
    <source>
        <dbReference type="Proteomes" id="UP000887565"/>
    </source>
</evidence>
<sequence length="67" mass="7782">YDTKYDFDQYYCTIGQNKPIRAAIVQPLQQLIFAAGPFKYSSERMMKANNSGQVSFCIRVCYGREAW</sequence>
<dbReference type="Proteomes" id="UP000887565">
    <property type="component" value="Unplaced"/>
</dbReference>
<dbReference type="AlphaFoldDB" id="A0A915JTS0"/>
<organism evidence="1 2">
    <name type="scientific">Romanomermis culicivorax</name>
    <name type="common">Nematode worm</name>
    <dbReference type="NCBI Taxonomy" id="13658"/>
    <lineage>
        <taxon>Eukaryota</taxon>
        <taxon>Metazoa</taxon>
        <taxon>Ecdysozoa</taxon>
        <taxon>Nematoda</taxon>
        <taxon>Enoplea</taxon>
        <taxon>Dorylaimia</taxon>
        <taxon>Mermithida</taxon>
        <taxon>Mermithoidea</taxon>
        <taxon>Mermithidae</taxon>
        <taxon>Romanomermis</taxon>
    </lineage>
</organism>
<reference evidence="2" key="1">
    <citation type="submission" date="2022-11" db="UniProtKB">
        <authorList>
            <consortium name="WormBaseParasite"/>
        </authorList>
    </citation>
    <scope>IDENTIFICATION</scope>
</reference>
<accession>A0A915JTS0</accession>
<name>A0A915JTS0_ROMCU</name>
<evidence type="ECO:0000313" key="2">
    <source>
        <dbReference type="WBParaSite" id="nRc.2.0.1.t29498-RA"/>
    </source>
</evidence>
<keyword evidence="1" id="KW-1185">Reference proteome</keyword>
<protein>
    <submittedName>
        <fullName evidence="2">Uncharacterized protein</fullName>
    </submittedName>
</protein>